<evidence type="ECO:0000313" key="4">
    <source>
        <dbReference type="EMBL" id="KHJ87777.1"/>
    </source>
</evidence>
<keyword evidence="1" id="KW-0106">Calcium</keyword>
<dbReference type="InterPro" id="IPR002048">
    <property type="entry name" value="EF_hand_dom"/>
</dbReference>
<evidence type="ECO:0000256" key="1">
    <source>
        <dbReference type="ARBA" id="ARBA00022837"/>
    </source>
</evidence>
<dbReference type="EMBL" id="KN557037">
    <property type="protein sequence ID" value="KHJ87777.1"/>
    <property type="molecule type" value="Genomic_DNA"/>
</dbReference>
<protein>
    <submittedName>
        <fullName evidence="4">EF hand</fullName>
    </submittedName>
</protein>
<accession>A0A0B1SW77</accession>
<evidence type="ECO:0000313" key="5">
    <source>
        <dbReference type="Proteomes" id="UP000053660"/>
    </source>
</evidence>
<dbReference type="SUPFAM" id="SSF47473">
    <property type="entry name" value="EF-hand"/>
    <property type="match status" value="1"/>
</dbReference>
<evidence type="ECO:0000259" key="3">
    <source>
        <dbReference type="PROSITE" id="PS50222"/>
    </source>
</evidence>
<organism evidence="4 5">
    <name type="scientific">Oesophagostomum dentatum</name>
    <name type="common">Nodular worm</name>
    <dbReference type="NCBI Taxonomy" id="61180"/>
    <lineage>
        <taxon>Eukaryota</taxon>
        <taxon>Metazoa</taxon>
        <taxon>Ecdysozoa</taxon>
        <taxon>Nematoda</taxon>
        <taxon>Chromadorea</taxon>
        <taxon>Rhabditida</taxon>
        <taxon>Rhabditina</taxon>
        <taxon>Rhabditomorpha</taxon>
        <taxon>Strongyloidea</taxon>
        <taxon>Strongylidae</taxon>
        <taxon>Oesophagostomum</taxon>
    </lineage>
</organism>
<dbReference type="GO" id="GO:0005509">
    <property type="term" value="F:calcium ion binding"/>
    <property type="evidence" value="ECO:0007669"/>
    <property type="project" value="InterPro"/>
</dbReference>
<feature type="signal peptide" evidence="2">
    <location>
        <begin position="1"/>
        <end position="15"/>
    </location>
</feature>
<dbReference type="OrthoDB" id="2122982at2759"/>
<reference evidence="4 5" key="1">
    <citation type="submission" date="2014-03" db="EMBL/GenBank/DDBJ databases">
        <title>Draft genome of the hookworm Oesophagostomum dentatum.</title>
        <authorList>
            <person name="Mitreva M."/>
        </authorList>
    </citation>
    <scope>NUCLEOTIDE SEQUENCE [LARGE SCALE GENOMIC DNA]</scope>
    <source>
        <strain evidence="4 5">OD-Hann</strain>
    </source>
</reference>
<dbReference type="Pfam" id="PF13202">
    <property type="entry name" value="EF-hand_5"/>
    <property type="match status" value="1"/>
</dbReference>
<keyword evidence="5" id="KW-1185">Reference proteome</keyword>
<feature type="chain" id="PRO_5012113448" evidence="2">
    <location>
        <begin position="16"/>
        <end position="167"/>
    </location>
</feature>
<dbReference type="AlphaFoldDB" id="A0A0B1SW77"/>
<dbReference type="Proteomes" id="UP000053660">
    <property type="component" value="Unassembled WGS sequence"/>
</dbReference>
<dbReference type="Gene3D" id="1.10.238.10">
    <property type="entry name" value="EF-hand"/>
    <property type="match status" value="2"/>
</dbReference>
<sequence>MRFLLLAVLYYTCYSAPVPGSEEDCDPEEASVKEETYEEKFLRADKNRDKKLDFSEFLYTELPYVEAKRREFKMLDKNGDGFVSKKEYNDHYLGGKDKFDALRIKYLGELFEEFDEDFDMSLSQDEVKRVLAKRFMVKPRANFARLFSSFDKDRSGGLDVFGKQNFS</sequence>
<dbReference type="InterPro" id="IPR011992">
    <property type="entry name" value="EF-hand-dom_pair"/>
</dbReference>
<feature type="domain" description="EF-hand" evidence="3">
    <location>
        <begin position="102"/>
        <end position="137"/>
    </location>
</feature>
<keyword evidence="2" id="KW-0732">Signal</keyword>
<dbReference type="InterPro" id="IPR018247">
    <property type="entry name" value="EF_Hand_1_Ca_BS"/>
</dbReference>
<proteinExistence type="predicted"/>
<feature type="domain" description="EF-hand" evidence="3">
    <location>
        <begin position="63"/>
        <end position="98"/>
    </location>
</feature>
<gene>
    <name evidence="4" type="ORF">OESDEN_12441</name>
</gene>
<evidence type="ECO:0000256" key="2">
    <source>
        <dbReference type="SAM" id="SignalP"/>
    </source>
</evidence>
<dbReference type="PROSITE" id="PS50222">
    <property type="entry name" value="EF_HAND_2"/>
    <property type="match status" value="2"/>
</dbReference>
<dbReference type="PROSITE" id="PS00018">
    <property type="entry name" value="EF_HAND_1"/>
    <property type="match status" value="1"/>
</dbReference>
<name>A0A0B1SW77_OESDE</name>